<dbReference type="AlphaFoldDB" id="A0A5E7TB76"/>
<dbReference type="RefSeq" id="WP_224789996.1">
    <property type="nucleotide sequence ID" value="NZ_CABVJE010000007.1"/>
</dbReference>
<organism evidence="1 2">
    <name type="scientific">Pseudomonas fluorescens</name>
    <dbReference type="NCBI Taxonomy" id="294"/>
    <lineage>
        <taxon>Bacteria</taxon>
        <taxon>Pseudomonadati</taxon>
        <taxon>Pseudomonadota</taxon>
        <taxon>Gammaproteobacteria</taxon>
        <taxon>Pseudomonadales</taxon>
        <taxon>Pseudomonadaceae</taxon>
        <taxon>Pseudomonas</taxon>
    </lineage>
</organism>
<proteinExistence type="predicted"/>
<protein>
    <submittedName>
        <fullName evidence="1">Uncharacterized protein</fullName>
    </submittedName>
</protein>
<dbReference type="InterPro" id="IPR018775">
    <property type="entry name" value="RlaP"/>
</dbReference>
<gene>
    <name evidence="1" type="ORF">PS938_01990</name>
</gene>
<sequence length="55" mass="6084">MNAINEHDSHPPIDPAMREHIKVHPGLIEAEHQVRVVDACESGSRGWGFTPPDSD</sequence>
<reference evidence="1 2" key="1">
    <citation type="submission" date="2019-09" db="EMBL/GenBank/DDBJ databases">
        <authorList>
            <person name="Chandra G."/>
            <person name="Truman W A."/>
        </authorList>
    </citation>
    <scope>NUCLEOTIDE SEQUENCE [LARGE SCALE GENOMIC DNA]</scope>
    <source>
        <strain evidence="1">PS938</strain>
    </source>
</reference>
<accession>A0A5E7TB76</accession>
<name>A0A5E7TB76_PSEFL</name>
<evidence type="ECO:0000313" key="2">
    <source>
        <dbReference type="Proteomes" id="UP000327191"/>
    </source>
</evidence>
<dbReference type="EMBL" id="CABVJE010000007">
    <property type="protein sequence ID" value="VVP95490.1"/>
    <property type="molecule type" value="Genomic_DNA"/>
</dbReference>
<dbReference type="Proteomes" id="UP000327191">
    <property type="component" value="Unassembled WGS sequence"/>
</dbReference>
<evidence type="ECO:0000313" key="1">
    <source>
        <dbReference type="EMBL" id="VVP95490.1"/>
    </source>
</evidence>
<dbReference type="Pfam" id="PF10127">
    <property type="entry name" value="RlaP"/>
    <property type="match status" value="1"/>
</dbReference>